<feature type="non-terminal residue" evidence="1">
    <location>
        <position position="1"/>
    </location>
</feature>
<evidence type="ECO:0000313" key="1">
    <source>
        <dbReference type="EMBL" id="SDG16729.1"/>
    </source>
</evidence>
<proteinExistence type="predicted"/>
<name>A0ABY0NUK2_9FIRM</name>
<keyword evidence="2" id="KW-1185">Reference proteome</keyword>
<evidence type="ECO:0000313" key="2">
    <source>
        <dbReference type="Proteomes" id="UP000199519"/>
    </source>
</evidence>
<comment type="caution">
    <text evidence="1">The sequence shown here is derived from an EMBL/GenBank/DDBJ whole genome shotgun (WGS) entry which is preliminary data.</text>
</comment>
<gene>
    <name evidence="1" type="ORF">SAMN04488598_1551</name>
</gene>
<accession>A0ABY0NUK2</accession>
<dbReference type="Proteomes" id="UP000199519">
    <property type="component" value="Unassembled WGS sequence"/>
</dbReference>
<reference evidence="1 2" key="1">
    <citation type="submission" date="2016-10" db="EMBL/GenBank/DDBJ databases">
        <authorList>
            <person name="Varghese N."/>
            <person name="Submissions S."/>
        </authorList>
    </citation>
    <scope>NUCLEOTIDE SEQUENCE [LARGE SCALE GENOMIC DNA]</scope>
    <source>
        <strain evidence="1 2">WG2</strain>
    </source>
</reference>
<sequence>GEKIRLKKLLEKYNLFENKKFITDYSVGYYDGMLSFFDGQEITLADEGGNYRIVGDKTDYIFNLNRVKKNSSINRLQILLVYDNFSDYILSKKLFEGYNDVTQSLIIGDNYKVHQKQISLSNSSAIFYISNNREKQIRFAEHFEVADIKTGKFLPVKIFNFDLDNYYRQKKTENKLAGLTQEIFKKMKKEGRNYSFYLNDREKIESYQKLKQGDIVKGLKLALF</sequence>
<organism evidence="1 2">
    <name type="scientific">Halanaerobium congolense</name>
    <dbReference type="NCBI Taxonomy" id="54121"/>
    <lineage>
        <taxon>Bacteria</taxon>
        <taxon>Bacillati</taxon>
        <taxon>Bacillota</taxon>
        <taxon>Clostridia</taxon>
        <taxon>Halanaerobiales</taxon>
        <taxon>Halanaerobiaceae</taxon>
        <taxon>Halanaerobium</taxon>
    </lineage>
</organism>
<dbReference type="EMBL" id="FNBJ01000055">
    <property type="protein sequence ID" value="SDG16729.1"/>
    <property type="molecule type" value="Genomic_DNA"/>
</dbReference>
<protein>
    <submittedName>
        <fullName evidence="1">Uncharacterized protein</fullName>
    </submittedName>
</protein>
<dbReference type="RefSeq" id="WP_218119728.1">
    <property type="nucleotide sequence ID" value="NZ_FNBJ01000055.1"/>
</dbReference>